<evidence type="ECO:0000256" key="5">
    <source>
        <dbReference type="ARBA" id="ARBA00023136"/>
    </source>
</evidence>
<dbReference type="STRING" id="429728.SAMN05216456_2809"/>
<feature type="region of interest" description="Disordered" evidence="7">
    <location>
        <begin position="1"/>
        <end position="25"/>
    </location>
</feature>
<keyword evidence="5 8" id="KW-0472">Membrane</keyword>
<evidence type="ECO:0000256" key="1">
    <source>
        <dbReference type="ARBA" id="ARBA00004651"/>
    </source>
</evidence>
<feature type="transmembrane region" description="Helical" evidence="8">
    <location>
        <begin position="456"/>
        <end position="479"/>
    </location>
</feature>
<evidence type="ECO:0000256" key="8">
    <source>
        <dbReference type="SAM" id="Phobius"/>
    </source>
</evidence>
<dbReference type="PANTHER" id="PTHR32309:SF13">
    <property type="entry name" value="FERRIC ENTEROBACTIN TRANSPORT PROTEIN FEPE"/>
    <property type="match status" value="1"/>
</dbReference>
<evidence type="ECO:0000259" key="10">
    <source>
        <dbReference type="Pfam" id="PF13807"/>
    </source>
</evidence>
<feature type="domain" description="Tyrosine-protein kinase G-rich" evidence="10">
    <location>
        <begin position="401"/>
        <end position="475"/>
    </location>
</feature>
<protein>
    <submittedName>
        <fullName evidence="11">Uncharacterized protein involved in exopolysaccharide biosynthesis</fullName>
    </submittedName>
</protein>
<dbReference type="Proteomes" id="UP000199074">
    <property type="component" value="Unassembled WGS sequence"/>
</dbReference>
<feature type="domain" description="Polysaccharide chain length determinant N-terminal" evidence="9">
    <location>
        <begin position="48"/>
        <end position="135"/>
    </location>
</feature>
<dbReference type="EMBL" id="FPCK01000003">
    <property type="protein sequence ID" value="SFV37214.1"/>
    <property type="molecule type" value="Genomic_DNA"/>
</dbReference>
<name>A0A1I7NR97_9HYPH</name>
<reference evidence="11 12" key="1">
    <citation type="submission" date="2016-10" db="EMBL/GenBank/DDBJ databases">
        <authorList>
            <person name="de Groot N.N."/>
        </authorList>
    </citation>
    <scope>NUCLEOTIDE SEQUENCE [LARGE SCALE GENOMIC DNA]</scope>
    <source>
        <strain evidence="11 12">IPL20</strain>
    </source>
</reference>
<evidence type="ECO:0000313" key="12">
    <source>
        <dbReference type="Proteomes" id="UP000199074"/>
    </source>
</evidence>
<keyword evidence="12" id="KW-1185">Reference proteome</keyword>
<keyword evidence="4 8" id="KW-1133">Transmembrane helix</keyword>
<proteinExistence type="predicted"/>
<keyword evidence="2" id="KW-1003">Cell membrane</keyword>
<dbReference type="Pfam" id="PF13807">
    <property type="entry name" value="GNVR"/>
    <property type="match status" value="1"/>
</dbReference>
<evidence type="ECO:0000256" key="6">
    <source>
        <dbReference type="SAM" id="Coils"/>
    </source>
</evidence>
<feature type="coiled-coil region" evidence="6">
    <location>
        <begin position="227"/>
        <end position="254"/>
    </location>
</feature>
<keyword evidence="3 8" id="KW-0812">Transmembrane</keyword>
<dbReference type="InterPro" id="IPR032807">
    <property type="entry name" value="GNVR"/>
</dbReference>
<evidence type="ECO:0000256" key="2">
    <source>
        <dbReference type="ARBA" id="ARBA00022475"/>
    </source>
</evidence>
<comment type="subcellular location">
    <subcellularLocation>
        <location evidence="1">Cell membrane</location>
        <topology evidence="1">Multi-pass membrane protein</topology>
    </subcellularLocation>
</comment>
<dbReference type="GO" id="GO:0005886">
    <property type="term" value="C:plasma membrane"/>
    <property type="evidence" value="ECO:0007669"/>
    <property type="project" value="UniProtKB-SubCell"/>
</dbReference>
<keyword evidence="6" id="KW-0175">Coiled coil</keyword>
<dbReference type="InterPro" id="IPR003856">
    <property type="entry name" value="LPS_length_determ_N"/>
</dbReference>
<organism evidence="11 12">
    <name type="scientific">Devosia crocina</name>
    <dbReference type="NCBI Taxonomy" id="429728"/>
    <lineage>
        <taxon>Bacteria</taxon>
        <taxon>Pseudomonadati</taxon>
        <taxon>Pseudomonadota</taxon>
        <taxon>Alphaproteobacteria</taxon>
        <taxon>Hyphomicrobiales</taxon>
        <taxon>Devosiaceae</taxon>
        <taxon>Devosia</taxon>
    </lineage>
</organism>
<evidence type="ECO:0000259" key="9">
    <source>
        <dbReference type="Pfam" id="PF02706"/>
    </source>
</evidence>
<dbReference type="OrthoDB" id="230260at2"/>
<dbReference type="PANTHER" id="PTHR32309">
    <property type="entry name" value="TYROSINE-PROTEIN KINASE"/>
    <property type="match status" value="1"/>
</dbReference>
<evidence type="ECO:0000256" key="7">
    <source>
        <dbReference type="SAM" id="MobiDB-lite"/>
    </source>
</evidence>
<sequence length="493" mass="53256">MYKPLQPDNTAPPASSGGETAHVYRGPERRKSALTIAGLINSITPALLMGWLRRFWIGILAVAMLGALAGLAAGMLIPPRYTSYSDILLNPSSLQIVADDLYASNVQGDAQLLEVESKMRVLGSTNVLARVVRDLDLTNNADLMAPGFSLSSLFLSGGSGIEEDRNTAAIRALSERIRIRREERSYIVTASVWAHSPEQSAILTRALVSAFLAELAEAEADGARSASSALGLRLDELRRDAEQAEAAVADYRRDNGLQIVGTDQLSTQSAVQLNGQIAAAREALFDAEARYSALTAGGQQGGVIAAAAQESTVLANMRTQYATTRQQVDSLAITLGPRHPSLTTARAQLATLQEEINQETSRIVQAARQDLERAQRLLDQLNQAATTQMGAVFTDDQAQLELRQLERTAASKVTIYEAYLDRAQEIAERSELSTNNVRVISPAVPPISRSYPPRTLMLIGAGFFAGAMAGIMLAFGLGLRRLYLERRSRLVHA</sequence>
<dbReference type="InterPro" id="IPR050445">
    <property type="entry name" value="Bact_polysacc_biosynth/exp"/>
</dbReference>
<gene>
    <name evidence="11" type="ORF">SAMN05216456_2809</name>
</gene>
<dbReference type="Pfam" id="PF02706">
    <property type="entry name" value="Wzz"/>
    <property type="match status" value="1"/>
</dbReference>
<dbReference type="RefSeq" id="WP_092425609.1">
    <property type="nucleotide sequence ID" value="NZ_FPCK01000003.1"/>
</dbReference>
<dbReference type="GO" id="GO:0004713">
    <property type="term" value="F:protein tyrosine kinase activity"/>
    <property type="evidence" value="ECO:0007669"/>
    <property type="project" value="TreeGrafter"/>
</dbReference>
<dbReference type="AlphaFoldDB" id="A0A1I7NR97"/>
<evidence type="ECO:0000256" key="3">
    <source>
        <dbReference type="ARBA" id="ARBA00022692"/>
    </source>
</evidence>
<feature type="coiled-coil region" evidence="6">
    <location>
        <begin position="342"/>
        <end position="384"/>
    </location>
</feature>
<evidence type="ECO:0000313" key="11">
    <source>
        <dbReference type="EMBL" id="SFV37214.1"/>
    </source>
</evidence>
<evidence type="ECO:0000256" key="4">
    <source>
        <dbReference type="ARBA" id="ARBA00022989"/>
    </source>
</evidence>
<accession>A0A1I7NR97</accession>
<feature type="transmembrane region" description="Helical" evidence="8">
    <location>
        <begin position="59"/>
        <end position="77"/>
    </location>
</feature>